<evidence type="ECO:0000313" key="2">
    <source>
        <dbReference type="EMBL" id="GCD42461.1"/>
    </source>
</evidence>
<proteinExistence type="predicted"/>
<keyword evidence="1" id="KW-0812">Transmembrane</keyword>
<feature type="transmembrane region" description="Helical" evidence="1">
    <location>
        <begin position="12"/>
        <end position="36"/>
    </location>
</feature>
<dbReference type="Proteomes" id="UP000286746">
    <property type="component" value="Unassembled WGS sequence"/>
</dbReference>
<name>A0A401VZK5_STREY</name>
<comment type="caution">
    <text evidence="2">The sequence shown here is derived from an EMBL/GenBank/DDBJ whole genome shotgun (WGS) entry which is preliminary data.</text>
</comment>
<reference evidence="2 3" key="1">
    <citation type="submission" date="2018-11" db="EMBL/GenBank/DDBJ databases">
        <title>Whole genome sequence of Streptomyces paromomycinus NBRC 15454(T).</title>
        <authorList>
            <person name="Komaki H."/>
            <person name="Tamura T."/>
        </authorList>
    </citation>
    <scope>NUCLEOTIDE SEQUENCE [LARGE SCALE GENOMIC DNA]</scope>
    <source>
        <strain evidence="2 3">NBRC 15454</strain>
    </source>
</reference>
<evidence type="ECO:0000256" key="1">
    <source>
        <dbReference type="SAM" id="Phobius"/>
    </source>
</evidence>
<keyword evidence="1" id="KW-1133">Transmembrane helix</keyword>
<evidence type="ECO:0000313" key="3">
    <source>
        <dbReference type="Proteomes" id="UP000286746"/>
    </source>
</evidence>
<sequence length="147" mass="16364">MLIHFPFHVVMWIALFAVVVALGLVGEIVLTVLFFLERPALSLMERALAYIPVRPQWWATWREIRHEGEPGFARTRIVEELNSRKPKTTSGPLRGHLYRGIGPRAALEIAASSGWQLSDKAPLHPRIELNLCRVPSPGAPSGAERGA</sequence>
<dbReference type="RefSeq" id="WP_125053833.1">
    <property type="nucleotide sequence ID" value="NZ_BHZD01000001.1"/>
</dbReference>
<protein>
    <submittedName>
        <fullName evidence="2">Uncharacterized protein</fullName>
    </submittedName>
</protein>
<dbReference type="EMBL" id="BHZD01000001">
    <property type="protein sequence ID" value="GCD42461.1"/>
    <property type="molecule type" value="Genomic_DNA"/>
</dbReference>
<accession>A0A401VZK5</accession>
<keyword evidence="1" id="KW-0472">Membrane</keyword>
<keyword evidence="3" id="KW-1185">Reference proteome</keyword>
<organism evidence="2 3">
    <name type="scientific">Streptomyces paromomycinus</name>
    <name type="common">Streptomyces rimosus subsp. paromomycinus</name>
    <dbReference type="NCBI Taxonomy" id="92743"/>
    <lineage>
        <taxon>Bacteria</taxon>
        <taxon>Bacillati</taxon>
        <taxon>Actinomycetota</taxon>
        <taxon>Actinomycetes</taxon>
        <taxon>Kitasatosporales</taxon>
        <taxon>Streptomycetaceae</taxon>
        <taxon>Streptomyces</taxon>
    </lineage>
</organism>
<gene>
    <name evidence="2" type="ORF">GKJPGBOP_02125</name>
</gene>
<dbReference type="AlphaFoldDB" id="A0A401VZK5"/>